<keyword evidence="2" id="KW-1185">Reference proteome</keyword>
<dbReference type="AlphaFoldDB" id="A0ABC8SLV6"/>
<protein>
    <submittedName>
        <fullName evidence="1">Uncharacterized protein</fullName>
    </submittedName>
</protein>
<accession>A0ABC8SLV6</accession>
<gene>
    <name evidence="1" type="ORF">ILEXP_LOCUS26795</name>
</gene>
<proteinExistence type="predicted"/>
<name>A0ABC8SLV6_9AQUA</name>
<reference evidence="1 2" key="1">
    <citation type="submission" date="2024-02" db="EMBL/GenBank/DDBJ databases">
        <authorList>
            <person name="Vignale AGUSTIN F."/>
            <person name="Sosa J E."/>
            <person name="Modenutti C."/>
        </authorList>
    </citation>
    <scope>NUCLEOTIDE SEQUENCE [LARGE SCALE GENOMIC DNA]</scope>
</reference>
<comment type="caution">
    <text evidence="1">The sequence shown here is derived from an EMBL/GenBank/DDBJ whole genome shotgun (WGS) entry which is preliminary data.</text>
</comment>
<evidence type="ECO:0000313" key="2">
    <source>
        <dbReference type="Proteomes" id="UP001642360"/>
    </source>
</evidence>
<dbReference type="Proteomes" id="UP001642360">
    <property type="component" value="Unassembled WGS sequence"/>
</dbReference>
<organism evidence="1 2">
    <name type="scientific">Ilex paraguariensis</name>
    <name type="common">yerba mate</name>
    <dbReference type="NCBI Taxonomy" id="185542"/>
    <lineage>
        <taxon>Eukaryota</taxon>
        <taxon>Viridiplantae</taxon>
        <taxon>Streptophyta</taxon>
        <taxon>Embryophyta</taxon>
        <taxon>Tracheophyta</taxon>
        <taxon>Spermatophyta</taxon>
        <taxon>Magnoliopsida</taxon>
        <taxon>eudicotyledons</taxon>
        <taxon>Gunneridae</taxon>
        <taxon>Pentapetalae</taxon>
        <taxon>asterids</taxon>
        <taxon>campanulids</taxon>
        <taxon>Aquifoliales</taxon>
        <taxon>Aquifoliaceae</taxon>
        <taxon>Ilex</taxon>
    </lineage>
</organism>
<evidence type="ECO:0000313" key="1">
    <source>
        <dbReference type="EMBL" id="CAK9158178.1"/>
    </source>
</evidence>
<dbReference type="EMBL" id="CAUOFW020003136">
    <property type="protein sequence ID" value="CAK9158178.1"/>
    <property type="molecule type" value="Genomic_DNA"/>
</dbReference>
<sequence length="111" mass="12377">MTLSFPLKVGRTRVTAFATPVEVGTMLRAVAHARLRSLWLASRNLWSLVSTTETLGVRTWKAMTLSFPLKVGRTRVTAFATPVEVGTMLRAVAHARLRSLWLASRNLWSLV</sequence>